<evidence type="ECO:0000256" key="2">
    <source>
        <dbReference type="RuleBase" id="RU003695"/>
    </source>
</evidence>
<dbReference type="PANTHER" id="PTHR11430:SF10">
    <property type="entry name" value="EPIDIDYMAL-SPECIFIC LIPOCALIN-6"/>
    <property type="match status" value="1"/>
</dbReference>
<dbReference type="PANTHER" id="PTHR11430">
    <property type="entry name" value="LIPOCALIN"/>
    <property type="match status" value="1"/>
</dbReference>
<dbReference type="GeneID" id="103265178"/>
<keyword evidence="5" id="KW-1185">Reference proteome</keyword>
<name>A0A1U7U5A1_CARSF</name>
<dbReference type="KEGG" id="csyr:103265178"/>
<organism evidence="5 6">
    <name type="scientific">Carlito syrichta</name>
    <name type="common">Philippine tarsier</name>
    <name type="synonym">Tarsius syrichta</name>
    <dbReference type="NCBI Taxonomy" id="1868482"/>
    <lineage>
        <taxon>Eukaryota</taxon>
        <taxon>Metazoa</taxon>
        <taxon>Chordata</taxon>
        <taxon>Craniata</taxon>
        <taxon>Vertebrata</taxon>
        <taxon>Euteleostomi</taxon>
        <taxon>Mammalia</taxon>
        <taxon>Eutheria</taxon>
        <taxon>Euarchontoglires</taxon>
        <taxon>Primates</taxon>
        <taxon>Haplorrhini</taxon>
        <taxon>Tarsiiformes</taxon>
        <taxon>Tarsiidae</taxon>
        <taxon>Carlito</taxon>
    </lineage>
</organism>
<dbReference type="PRINTS" id="PR00179">
    <property type="entry name" value="LIPOCALIN"/>
</dbReference>
<dbReference type="GO" id="GO:0036094">
    <property type="term" value="F:small molecule binding"/>
    <property type="evidence" value="ECO:0007669"/>
    <property type="project" value="InterPro"/>
</dbReference>
<evidence type="ECO:0000256" key="3">
    <source>
        <dbReference type="SAM" id="SignalP"/>
    </source>
</evidence>
<dbReference type="Proteomes" id="UP000189704">
    <property type="component" value="Unplaced"/>
</dbReference>
<dbReference type="InterPro" id="IPR012674">
    <property type="entry name" value="Calycin"/>
</dbReference>
<protein>
    <submittedName>
        <fullName evidence="6">Epididymal-specific lipocalin-6</fullName>
    </submittedName>
</protein>
<evidence type="ECO:0000313" key="6">
    <source>
        <dbReference type="RefSeq" id="XP_008061076.2"/>
    </source>
</evidence>
<feature type="signal peptide" evidence="3">
    <location>
        <begin position="1"/>
        <end position="20"/>
    </location>
</feature>
<dbReference type="Pfam" id="PF00061">
    <property type="entry name" value="Lipocalin"/>
    <property type="match status" value="1"/>
</dbReference>
<reference evidence="6" key="1">
    <citation type="submission" date="2025-08" db="UniProtKB">
        <authorList>
            <consortium name="RefSeq"/>
        </authorList>
    </citation>
    <scope>IDENTIFICATION</scope>
</reference>
<feature type="chain" id="PRO_5018001690" evidence="3">
    <location>
        <begin position="21"/>
        <end position="218"/>
    </location>
</feature>
<keyword evidence="3" id="KW-0732">Signal</keyword>
<dbReference type="PROSITE" id="PS00213">
    <property type="entry name" value="LIPOCALIN"/>
    <property type="match status" value="1"/>
</dbReference>
<dbReference type="OrthoDB" id="9574594at2759"/>
<gene>
    <name evidence="6" type="primary">LCN6</name>
</gene>
<dbReference type="InterPro" id="IPR000566">
    <property type="entry name" value="Lipocln_cytosolic_FA-bd_dom"/>
</dbReference>
<feature type="domain" description="Lipocalin/cytosolic fatty-acid binding" evidence="4">
    <location>
        <begin position="33"/>
        <end position="160"/>
    </location>
</feature>
<sequence>MGGLLLTALLTLACVPWAQVAWLERLDPKQFLGPWYILAVASYESGYALQREERAIQGVRVTFTPENNLQMLWSRHGQQGCNQSIVELLKRDAGWVYENPSIGVLEYRVLSTNFKDYAIIFTQLDFGDESLNAVELYSRTETASQEAMKVFTNWSRGLGFVPQEQSQLQKDSEGTAPYAHGGRTLHLTLGLVAQLPGGGLRVGASLASRVPTHFLGFQ</sequence>
<dbReference type="CTD" id="158062"/>
<dbReference type="STRING" id="1868482.ENSTSYP00000003909"/>
<dbReference type="SUPFAM" id="SSF50814">
    <property type="entry name" value="Lipocalins"/>
    <property type="match status" value="1"/>
</dbReference>
<comment type="similarity">
    <text evidence="1 2">Belongs to the calycin superfamily. Lipocalin family.</text>
</comment>
<evidence type="ECO:0000256" key="1">
    <source>
        <dbReference type="ARBA" id="ARBA00006889"/>
    </source>
</evidence>
<proteinExistence type="inferred from homology"/>
<dbReference type="InterPro" id="IPR022272">
    <property type="entry name" value="Lipocalin_CS"/>
</dbReference>
<dbReference type="RefSeq" id="XP_008061076.2">
    <property type="nucleotide sequence ID" value="XM_008062885.2"/>
</dbReference>
<dbReference type="Gene3D" id="2.40.128.20">
    <property type="match status" value="1"/>
</dbReference>
<dbReference type="AlphaFoldDB" id="A0A1U7U5A1"/>
<evidence type="ECO:0000259" key="4">
    <source>
        <dbReference type="Pfam" id="PF00061"/>
    </source>
</evidence>
<evidence type="ECO:0000313" key="5">
    <source>
        <dbReference type="Proteomes" id="UP000189704"/>
    </source>
</evidence>
<dbReference type="InterPro" id="IPR002345">
    <property type="entry name" value="Lipocalin"/>
</dbReference>
<accession>A0A1U7U5A1</accession>